<dbReference type="InterPro" id="IPR002639">
    <property type="entry name" value="UreF"/>
</dbReference>
<keyword evidence="2" id="KW-0143">Chaperone</keyword>
<proteinExistence type="evidence at transcript level"/>
<protein>
    <submittedName>
        <fullName evidence="4">Urease accessory protein ureF</fullName>
    </submittedName>
</protein>
<dbReference type="GO" id="GO:0016151">
    <property type="term" value="F:nickel cation binding"/>
    <property type="evidence" value="ECO:0007669"/>
    <property type="project" value="InterPro"/>
</dbReference>
<dbReference type="PANTHER" id="PTHR33620">
    <property type="entry name" value="UREASE ACCESSORY PROTEIN F"/>
    <property type="match status" value="1"/>
</dbReference>
<dbReference type="InterPro" id="IPR038277">
    <property type="entry name" value="UreF_sf"/>
</dbReference>
<comment type="similarity">
    <text evidence="3">Belongs to the UreF family.</text>
</comment>
<sequence>MKMETDNEREKSSKVEPSVLQWSQWQLLDSILPTGGFAHSLGLVINPIPPISSHEDLQTFTIHLLHNTGSLLLPYVYAAATAPDTATWRRLDKALDATLTNEVARKASIAQGSALMRVAAAVFADTGPSIKAMRDSCLGGSRMNFHHAPVFGLVCGLLGMDSATAQRGYMFITMRDVISAATRLNLVGPLGAAVMQHRIALLAEEIVIKWMDRSVEDACQVAPLLDTVQGCHAYLFSRLFCS</sequence>
<evidence type="ECO:0000256" key="3">
    <source>
        <dbReference type="ARBA" id="ARBA00046339"/>
    </source>
</evidence>
<gene>
    <name evidence="4" type="primary">ureF</name>
</gene>
<dbReference type="Pfam" id="PF01730">
    <property type="entry name" value="UreF"/>
    <property type="match status" value="1"/>
</dbReference>
<dbReference type="PIRSF" id="PIRSF009467">
    <property type="entry name" value="Ureas_acces_UreF"/>
    <property type="match status" value="1"/>
</dbReference>
<dbReference type="PANTHER" id="PTHR33620:SF1">
    <property type="entry name" value="UREASE ACCESSORY PROTEIN F"/>
    <property type="match status" value="1"/>
</dbReference>
<evidence type="ECO:0000313" key="4">
    <source>
        <dbReference type="EMBL" id="BAH19311.1"/>
    </source>
</evidence>
<evidence type="ECO:0000256" key="2">
    <source>
        <dbReference type="ARBA" id="ARBA00023186"/>
    </source>
</evidence>
<evidence type="ECO:0000256" key="1">
    <source>
        <dbReference type="ARBA" id="ARBA00022988"/>
    </source>
</evidence>
<dbReference type="EMBL" id="AB479108">
    <property type="protein sequence ID" value="BAH19311.1"/>
    <property type="molecule type" value="mRNA"/>
</dbReference>
<accession>B9A9D0</accession>
<reference evidence="4" key="1">
    <citation type="submission" date="2009-01" db="EMBL/GenBank/DDBJ databases">
        <title>Identification of ureF from Morus alba.</title>
        <authorList>
            <person name="Nagaoka S."/>
            <person name="Nakayama M."/>
            <person name="Sugimura Y."/>
        </authorList>
    </citation>
    <scope>NUCLEOTIDE SEQUENCE</scope>
    <source>
        <tissue evidence="4">Root</tissue>
    </source>
</reference>
<name>B9A9D0_MORAL</name>
<dbReference type="AlphaFoldDB" id="B9A9D0"/>
<organism evidence="4">
    <name type="scientific">Morus alba</name>
    <name type="common">White mulberry</name>
    <dbReference type="NCBI Taxonomy" id="3498"/>
    <lineage>
        <taxon>Eukaryota</taxon>
        <taxon>Viridiplantae</taxon>
        <taxon>Streptophyta</taxon>
        <taxon>Embryophyta</taxon>
        <taxon>Tracheophyta</taxon>
        <taxon>Spermatophyta</taxon>
        <taxon>Magnoliopsida</taxon>
        <taxon>eudicotyledons</taxon>
        <taxon>Gunneridae</taxon>
        <taxon>Pentapetalae</taxon>
        <taxon>rosids</taxon>
        <taxon>fabids</taxon>
        <taxon>Rosales</taxon>
        <taxon>Moraceae</taxon>
        <taxon>Moreae</taxon>
        <taxon>Morus</taxon>
    </lineage>
</organism>
<keyword evidence="1" id="KW-0996">Nickel insertion</keyword>
<dbReference type="Gene3D" id="1.10.4190.10">
    <property type="entry name" value="Urease accessory protein UreF"/>
    <property type="match status" value="1"/>
</dbReference>